<accession>A0A1G7AKN4</accession>
<dbReference type="Proteomes" id="UP000198517">
    <property type="component" value="Unassembled WGS sequence"/>
</dbReference>
<dbReference type="RefSeq" id="WP_092736064.1">
    <property type="nucleotide sequence ID" value="NZ_FNAS01000004.1"/>
</dbReference>
<evidence type="ECO:0000313" key="1">
    <source>
        <dbReference type="EMBL" id="SDE15280.1"/>
    </source>
</evidence>
<proteinExistence type="predicted"/>
<protein>
    <submittedName>
        <fullName evidence="1">Uncharacterized protein</fullName>
    </submittedName>
</protein>
<dbReference type="AlphaFoldDB" id="A0A1G7AKN4"/>
<reference evidence="1 2" key="1">
    <citation type="submission" date="2016-10" db="EMBL/GenBank/DDBJ databases">
        <authorList>
            <person name="de Groot N.N."/>
        </authorList>
    </citation>
    <scope>NUCLEOTIDE SEQUENCE [LARGE SCALE GENOMIC DNA]</scope>
    <source>
        <strain evidence="1 2">DSM 24015</strain>
    </source>
</reference>
<sequence>MENIELTPEEIKVKIISITDAFGMKADIAAQAMGISVIRYRKCLSDKVLYFDFTEKNLQDLACYIVHKAEEIKSLL</sequence>
<dbReference type="EMBL" id="FNAS01000004">
    <property type="protein sequence ID" value="SDE15280.1"/>
    <property type="molecule type" value="Genomic_DNA"/>
</dbReference>
<name>A0A1G7AKN4_9FLAO</name>
<gene>
    <name evidence="1" type="ORF">SAMN05421544_1047</name>
</gene>
<evidence type="ECO:0000313" key="2">
    <source>
        <dbReference type="Proteomes" id="UP000198517"/>
    </source>
</evidence>
<organism evidence="1 2">
    <name type="scientific">Riemerella columbipharyngis</name>
    <dbReference type="NCBI Taxonomy" id="1071918"/>
    <lineage>
        <taxon>Bacteria</taxon>
        <taxon>Pseudomonadati</taxon>
        <taxon>Bacteroidota</taxon>
        <taxon>Flavobacteriia</taxon>
        <taxon>Flavobacteriales</taxon>
        <taxon>Weeksellaceae</taxon>
        <taxon>Riemerella</taxon>
    </lineage>
</organism>
<keyword evidence="2" id="KW-1185">Reference proteome</keyword>